<dbReference type="Pfam" id="PF00069">
    <property type="entry name" value="Pkinase"/>
    <property type="match status" value="1"/>
</dbReference>
<proteinExistence type="inferred from homology"/>
<feature type="compositionally biased region" description="Basic and acidic residues" evidence="11">
    <location>
        <begin position="261"/>
        <end position="278"/>
    </location>
</feature>
<dbReference type="EC" id="2.7.11.1" evidence="2"/>
<dbReference type="GO" id="GO:0006611">
    <property type="term" value="P:protein export from nucleus"/>
    <property type="evidence" value="ECO:0007669"/>
    <property type="project" value="TreeGrafter"/>
</dbReference>
<evidence type="ECO:0000256" key="4">
    <source>
        <dbReference type="ARBA" id="ARBA00022679"/>
    </source>
</evidence>
<dbReference type="GO" id="GO:0043539">
    <property type="term" value="F:protein serine/threonine kinase activator activity"/>
    <property type="evidence" value="ECO:0007669"/>
    <property type="project" value="InterPro"/>
</dbReference>
<evidence type="ECO:0000256" key="6">
    <source>
        <dbReference type="ARBA" id="ARBA00022777"/>
    </source>
</evidence>
<sequence length="391" mass="43284">MAAAVEVRWPNEKDQYELQEVIGYGATAVVQAAKCIPRNERVAVKRIDLEKCGASIDEMMKEIRTMSQCNHENVVNYYTSFVVKQELWIVMRLLNGGSMLDVIKHQKKQGHLVEGVLDEAVIASVLREVLKGANTQVLMLTLQNDPPSIDTVAQNEGNKENYKKYTKIFRKMISSCLVKDPAQRPDASELLKHHFFKKAREKDFLVETLVPLMPSLGERSQKVKRVPGSSGRLHRAADGSWEWSDDEAKNDGDSDGEGDDEKSAKADNVKEGAPKSEGPKVNIQPSTPTSPKPPAQINLDLTLRLRNAKKELNDIRFDFTPGKDTAEGVAQELVSAGLISGQDLVVVAANLRKVIDDPPSSKSMTFPLKSSSHEPPDDRTLIGFAQLTINS</sequence>
<feature type="binding site" evidence="10">
    <location>
        <position position="45"/>
    </location>
    <ligand>
        <name>ATP</name>
        <dbReference type="ChEBI" id="CHEBI:30616"/>
    </ligand>
</feature>
<dbReference type="PANTHER" id="PTHR48014">
    <property type="entry name" value="SERINE/THREONINE-PROTEIN KINASE FRAY2"/>
    <property type="match status" value="1"/>
</dbReference>
<dbReference type="PROSITE" id="PS00107">
    <property type="entry name" value="PROTEIN_KINASE_ATP"/>
    <property type="match status" value="1"/>
</dbReference>
<dbReference type="EMBL" id="RCHS01000286">
    <property type="protein sequence ID" value="RMX59720.1"/>
    <property type="molecule type" value="Genomic_DNA"/>
</dbReference>
<keyword evidence="3" id="KW-0723">Serine/threonine-protein kinase</keyword>
<dbReference type="Gene3D" id="3.10.20.90">
    <property type="entry name" value="Phosphatidylinositol 3-kinase Catalytic Subunit, Chain A, domain 1"/>
    <property type="match status" value="1"/>
</dbReference>
<dbReference type="SUPFAM" id="SSF56112">
    <property type="entry name" value="Protein kinase-like (PK-like)"/>
    <property type="match status" value="1"/>
</dbReference>
<dbReference type="Gene3D" id="3.30.200.20">
    <property type="entry name" value="Phosphorylase Kinase, domain 1"/>
    <property type="match status" value="1"/>
</dbReference>
<gene>
    <name evidence="13" type="ORF">pdam_00019026</name>
</gene>
<dbReference type="FunFam" id="3.30.200.20:FF:000114">
    <property type="entry name" value="serine/threonine-protein kinase OSR1 isoform X1"/>
    <property type="match status" value="1"/>
</dbReference>
<evidence type="ECO:0000256" key="8">
    <source>
        <dbReference type="ARBA" id="ARBA00047899"/>
    </source>
</evidence>
<protein>
    <recommendedName>
        <fullName evidence="2">non-specific serine/threonine protein kinase</fullName>
        <ecNumber evidence="2">2.7.11.1</ecNumber>
    </recommendedName>
</protein>
<organism evidence="13 14">
    <name type="scientific">Pocillopora damicornis</name>
    <name type="common">Cauliflower coral</name>
    <name type="synonym">Millepora damicornis</name>
    <dbReference type="NCBI Taxonomy" id="46731"/>
    <lineage>
        <taxon>Eukaryota</taxon>
        <taxon>Metazoa</taxon>
        <taxon>Cnidaria</taxon>
        <taxon>Anthozoa</taxon>
        <taxon>Hexacorallia</taxon>
        <taxon>Scleractinia</taxon>
        <taxon>Astrocoeniina</taxon>
        <taxon>Pocilloporidae</taxon>
        <taxon>Pocillopora</taxon>
    </lineage>
</organism>
<dbReference type="OrthoDB" id="8693905at2759"/>
<comment type="caution">
    <text evidence="13">The sequence shown here is derived from an EMBL/GenBank/DDBJ whole genome shotgun (WGS) entry which is preliminary data.</text>
</comment>
<comment type="catalytic activity">
    <reaction evidence="9">
        <text>L-seryl-[protein] + ATP = O-phospho-L-seryl-[protein] + ADP + H(+)</text>
        <dbReference type="Rhea" id="RHEA:17989"/>
        <dbReference type="Rhea" id="RHEA-COMP:9863"/>
        <dbReference type="Rhea" id="RHEA-COMP:11604"/>
        <dbReference type="ChEBI" id="CHEBI:15378"/>
        <dbReference type="ChEBI" id="CHEBI:29999"/>
        <dbReference type="ChEBI" id="CHEBI:30616"/>
        <dbReference type="ChEBI" id="CHEBI:83421"/>
        <dbReference type="ChEBI" id="CHEBI:456216"/>
        <dbReference type="EC" id="2.7.11.1"/>
    </reaction>
</comment>
<dbReference type="GO" id="GO:0004674">
    <property type="term" value="F:protein serine/threonine kinase activity"/>
    <property type="evidence" value="ECO:0007669"/>
    <property type="project" value="UniProtKB-KW"/>
</dbReference>
<dbReference type="FunFam" id="3.10.20.90:FF:000043">
    <property type="entry name" value="serine/threonine-protein kinase OSR1 isoform X1"/>
    <property type="match status" value="1"/>
</dbReference>
<dbReference type="InterPro" id="IPR017441">
    <property type="entry name" value="Protein_kinase_ATP_BS"/>
</dbReference>
<comment type="catalytic activity">
    <reaction evidence="8">
        <text>L-threonyl-[protein] + ATP = O-phospho-L-threonyl-[protein] + ADP + H(+)</text>
        <dbReference type="Rhea" id="RHEA:46608"/>
        <dbReference type="Rhea" id="RHEA-COMP:11060"/>
        <dbReference type="Rhea" id="RHEA-COMP:11605"/>
        <dbReference type="ChEBI" id="CHEBI:15378"/>
        <dbReference type="ChEBI" id="CHEBI:30013"/>
        <dbReference type="ChEBI" id="CHEBI:30616"/>
        <dbReference type="ChEBI" id="CHEBI:61977"/>
        <dbReference type="ChEBI" id="CHEBI:456216"/>
        <dbReference type="EC" id="2.7.11.1"/>
    </reaction>
</comment>
<dbReference type="InterPro" id="IPR047173">
    <property type="entry name" value="STRAD_A/B-like"/>
</dbReference>
<keyword evidence="7 10" id="KW-0067">ATP-binding</keyword>
<dbReference type="AlphaFoldDB" id="A0A3M6V1F8"/>
<dbReference type="GO" id="GO:0005524">
    <property type="term" value="F:ATP binding"/>
    <property type="evidence" value="ECO:0007669"/>
    <property type="project" value="UniProtKB-UniRule"/>
</dbReference>
<keyword evidence="6" id="KW-0418">Kinase</keyword>
<dbReference type="PROSITE" id="PS50011">
    <property type="entry name" value="PROTEIN_KINASE_DOM"/>
    <property type="match status" value="1"/>
</dbReference>
<evidence type="ECO:0000256" key="1">
    <source>
        <dbReference type="ARBA" id="ARBA00008874"/>
    </source>
</evidence>
<evidence type="ECO:0000256" key="9">
    <source>
        <dbReference type="ARBA" id="ARBA00048679"/>
    </source>
</evidence>
<dbReference type="InterPro" id="IPR024678">
    <property type="entry name" value="Kinase_OSR1/WNK_CCT"/>
</dbReference>
<evidence type="ECO:0000256" key="2">
    <source>
        <dbReference type="ARBA" id="ARBA00012513"/>
    </source>
</evidence>
<evidence type="ECO:0000256" key="10">
    <source>
        <dbReference type="PROSITE-ProRule" id="PRU10141"/>
    </source>
</evidence>
<evidence type="ECO:0000256" key="11">
    <source>
        <dbReference type="SAM" id="MobiDB-lite"/>
    </source>
</evidence>
<evidence type="ECO:0000313" key="14">
    <source>
        <dbReference type="Proteomes" id="UP000275408"/>
    </source>
</evidence>
<dbReference type="InterPro" id="IPR011009">
    <property type="entry name" value="Kinase-like_dom_sf"/>
</dbReference>
<name>A0A3M6V1F8_POCDA</name>
<keyword evidence="14" id="KW-1185">Reference proteome</keyword>
<evidence type="ECO:0000313" key="13">
    <source>
        <dbReference type="EMBL" id="RMX59720.1"/>
    </source>
</evidence>
<accession>A0A3M6V1F8</accession>
<keyword evidence="5 10" id="KW-0547">Nucleotide-binding</keyword>
<dbReference type="GO" id="GO:1902554">
    <property type="term" value="C:serine/threonine protein kinase complex"/>
    <property type="evidence" value="ECO:0007669"/>
    <property type="project" value="TreeGrafter"/>
</dbReference>
<dbReference type="Pfam" id="PF12202">
    <property type="entry name" value="OSR1_C"/>
    <property type="match status" value="1"/>
</dbReference>
<dbReference type="Gene3D" id="1.10.510.10">
    <property type="entry name" value="Transferase(Phosphotransferase) domain 1"/>
    <property type="match status" value="1"/>
</dbReference>
<evidence type="ECO:0000256" key="7">
    <source>
        <dbReference type="ARBA" id="ARBA00022840"/>
    </source>
</evidence>
<dbReference type="PANTHER" id="PTHR48014:SF21">
    <property type="entry name" value="SERINE_THREONINE-PROTEIN KINASE FRAY2"/>
    <property type="match status" value="1"/>
</dbReference>
<evidence type="ECO:0000256" key="3">
    <source>
        <dbReference type="ARBA" id="ARBA00022527"/>
    </source>
</evidence>
<dbReference type="InterPro" id="IPR000719">
    <property type="entry name" value="Prot_kinase_dom"/>
</dbReference>
<dbReference type="STRING" id="46731.A0A3M6V1F8"/>
<feature type="domain" description="Protein kinase" evidence="12">
    <location>
        <begin position="16"/>
        <end position="391"/>
    </location>
</feature>
<evidence type="ECO:0000256" key="5">
    <source>
        <dbReference type="ARBA" id="ARBA00022741"/>
    </source>
</evidence>
<dbReference type="Proteomes" id="UP000275408">
    <property type="component" value="Unassembled WGS sequence"/>
</dbReference>
<feature type="region of interest" description="Disordered" evidence="11">
    <location>
        <begin position="220"/>
        <end position="296"/>
    </location>
</feature>
<keyword evidence="4" id="KW-0808">Transferase</keyword>
<evidence type="ECO:0000259" key="12">
    <source>
        <dbReference type="PROSITE" id="PS50011"/>
    </source>
</evidence>
<reference evidence="13 14" key="1">
    <citation type="journal article" date="2018" name="Sci. Rep.">
        <title>Comparative analysis of the Pocillopora damicornis genome highlights role of immune system in coral evolution.</title>
        <authorList>
            <person name="Cunning R."/>
            <person name="Bay R.A."/>
            <person name="Gillette P."/>
            <person name="Baker A.C."/>
            <person name="Traylor-Knowles N."/>
        </authorList>
    </citation>
    <scope>NUCLEOTIDE SEQUENCE [LARGE SCALE GENOMIC DNA]</scope>
    <source>
        <strain evidence="13">RSMAS</strain>
        <tissue evidence="13">Whole animal</tissue>
    </source>
</reference>
<comment type="similarity">
    <text evidence="1">Belongs to the protein kinase superfamily. STE Ser/Thr protein kinase family. STE20 subfamily.</text>
</comment>